<evidence type="ECO:0000313" key="3">
    <source>
        <dbReference type="EMBL" id="PFG30042.1"/>
    </source>
</evidence>
<proteinExistence type="predicted"/>
<feature type="compositionally biased region" description="Low complexity" evidence="1">
    <location>
        <begin position="39"/>
        <end position="55"/>
    </location>
</feature>
<dbReference type="Proteomes" id="UP000221369">
    <property type="component" value="Unassembled WGS sequence"/>
</dbReference>
<dbReference type="EMBL" id="PDJE01000001">
    <property type="protein sequence ID" value="PFG30042.1"/>
    <property type="molecule type" value="Genomic_DNA"/>
</dbReference>
<evidence type="ECO:0000256" key="1">
    <source>
        <dbReference type="SAM" id="MobiDB-lite"/>
    </source>
</evidence>
<organism evidence="3 4">
    <name type="scientific">Paramicrobacterium agarici</name>
    <dbReference type="NCBI Taxonomy" id="630514"/>
    <lineage>
        <taxon>Bacteria</taxon>
        <taxon>Bacillati</taxon>
        <taxon>Actinomycetota</taxon>
        <taxon>Actinomycetes</taxon>
        <taxon>Micrococcales</taxon>
        <taxon>Microbacteriaceae</taxon>
        <taxon>Paramicrobacterium</taxon>
    </lineage>
</organism>
<feature type="chain" id="PRO_5038968653" description="BMP family ABC transporter substrate-binding protein" evidence="2">
    <location>
        <begin position="23"/>
        <end position="209"/>
    </location>
</feature>
<sequence length="209" mass="20397">MSPLTRIGAAALVLAAALTATACTTTGQASDHAATSQVPGASGSSEPSAEPSPGSTMPVPENLPAVAPGLDIALVVSASPGTEIPDAVTAAATEIDATVDVISSEPSNVIDGLVAAAEGADVVLMTGADLLVSVDAVSSQMLDTQFLIIGAQLPEPTGNVTAVVWRGANARTAGAAASADLVDRLPAALRAGLAMIGDGSAGMVYELPE</sequence>
<keyword evidence="4" id="KW-1185">Reference proteome</keyword>
<dbReference type="RefSeq" id="WP_098406553.1">
    <property type="nucleotide sequence ID" value="NZ_PDJE01000001.1"/>
</dbReference>
<dbReference type="AlphaFoldDB" id="A0A2A9DVM3"/>
<reference evidence="3 4" key="1">
    <citation type="submission" date="2017-10" db="EMBL/GenBank/DDBJ databases">
        <title>Sequencing the genomes of 1000 actinobacteria strains.</title>
        <authorList>
            <person name="Klenk H.-P."/>
        </authorList>
    </citation>
    <scope>NUCLEOTIDE SEQUENCE [LARGE SCALE GENOMIC DNA]</scope>
    <source>
        <strain evidence="3 4">DSM 21798</strain>
    </source>
</reference>
<evidence type="ECO:0000313" key="4">
    <source>
        <dbReference type="Proteomes" id="UP000221369"/>
    </source>
</evidence>
<dbReference type="PROSITE" id="PS51257">
    <property type="entry name" value="PROKAR_LIPOPROTEIN"/>
    <property type="match status" value="1"/>
</dbReference>
<gene>
    <name evidence="3" type="ORF">ATJ78_0962</name>
</gene>
<evidence type="ECO:0000256" key="2">
    <source>
        <dbReference type="SAM" id="SignalP"/>
    </source>
</evidence>
<comment type="caution">
    <text evidence="3">The sequence shown here is derived from an EMBL/GenBank/DDBJ whole genome shotgun (WGS) entry which is preliminary data.</text>
</comment>
<feature type="region of interest" description="Disordered" evidence="1">
    <location>
        <begin position="28"/>
        <end position="62"/>
    </location>
</feature>
<name>A0A2A9DVM3_9MICO</name>
<accession>A0A2A9DVM3</accession>
<dbReference type="Gene3D" id="3.40.50.2300">
    <property type="match status" value="1"/>
</dbReference>
<keyword evidence="2" id="KW-0732">Signal</keyword>
<feature type="signal peptide" evidence="2">
    <location>
        <begin position="1"/>
        <end position="22"/>
    </location>
</feature>
<protein>
    <recommendedName>
        <fullName evidence="5">BMP family ABC transporter substrate-binding protein</fullName>
    </recommendedName>
</protein>
<feature type="compositionally biased region" description="Polar residues" evidence="1">
    <location>
        <begin position="28"/>
        <end position="38"/>
    </location>
</feature>
<evidence type="ECO:0008006" key="5">
    <source>
        <dbReference type="Google" id="ProtNLM"/>
    </source>
</evidence>